<accession>A0A9P4J775</accession>
<dbReference type="InterPro" id="IPR013149">
    <property type="entry name" value="ADH-like_C"/>
</dbReference>
<feature type="domain" description="Alcohol dehydrogenase-like C-terminal" evidence="5">
    <location>
        <begin position="166"/>
        <end position="293"/>
    </location>
</feature>
<dbReference type="AlphaFoldDB" id="A0A9P4J775"/>
<dbReference type="EMBL" id="ML996081">
    <property type="protein sequence ID" value="KAF2156623.1"/>
    <property type="molecule type" value="Genomic_DNA"/>
</dbReference>
<evidence type="ECO:0000256" key="4">
    <source>
        <dbReference type="ARBA" id="ARBA00023027"/>
    </source>
</evidence>
<evidence type="ECO:0000313" key="7">
    <source>
        <dbReference type="EMBL" id="KAF2156623.1"/>
    </source>
</evidence>
<evidence type="ECO:0000256" key="3">
    <source>
        <dbReference type="ARBA" id="ARBA00022833"/>
    </source>
</evidence>
<name>A0A9P4J775_9PEZI</name>
<dbReference type="FunFam" id="3.40.50.720:FF:000003">
    <property type="entry name" value="S-(hydroxymethyl)glutathione dehydrogenase"/>
    <property type="match status" value="1"/>
</dbReference>
<evidence type="ECO:0000313" key="8">
    <source>
        <dbReference type="Proteomes" id="UP000799439"/>
    </source>
</evidence>
<dbReference type="InterPro" id="IPR036291">
    <property type="entry name" value="NAD(P)-bd_dom_sf"/>
</dbReference>
<evidence type="ECO:0000256" key="1">
    <source>
        <dbReference type="ARBA" id="ARBA00001947"/>
    </source>
</evidence>
<dbReference type="GO" id="GO:0005829">
    <property type="term" value="C:cytosol"/>
    <property type="evidence" value="ECO:0007669"/>
    <property type="project" value="TreeGrafter"/>
</dbReference>
<dbReference type="Proteomes" id="UP000799439">
    <property type="component" value="Unassembled WGS sequence"/>
</dbReference>
<evidence type="ECO:0000259" key="5">
    <source>
        <dbReference type="Pfam" id="PF00107"/>
    </source>
</evidence>
<comment type="cofactor">
    <cofactor evidence="1">
        <name>Zn(2+)</name>
        <dbReference type="ChEBI" id="CHEBI:29105"/>
    </cofactor>
</comment>
<dbReference type="InterPro" id="IPR013154">
    <property type="entry name" value="ADH-like_N"/>
</dbReference>
<dbReference type="Gene3D" id="3.40.50.720">
    <property type="entry name" value="NAD(P)-binding Rossmann-like Domain"/>
    <property type="match status" value="1"/>
</dbReference>
<keyword evidence="2" id="KW-0479">Metal-binding</keyword>
<dbReference type="Pfam" id="PF08240">
    <property type="entry name" value="ADH_N"/>
    <property type="match status" value="1"/>
</dbReference>
<dbReference type="OrthoDB" id="1560166at2759"/>
<comment type="caution">
    <text evidence="7">The sequence shown here is derived from an EMBL/GenBank/DDBJ whole genome shotgun (WGS) entry which is preliminary data.</text>
</comment>
<organism evidence="7 8">
    <name type="scientific">Myriangium duriaei CBS 260.36</name>
    <dbReference type="NCBI Taxonomy" id="1168546"/>
    <lineage>
        <taxon>Eukaryota</taxon>
        <taxon>Fungi</taxon>
        <taxon>Dikarya</taxon>
        <taxon>Ascomycota</taxon>
        <taxon>Pezizomycotina</taxon>
        <taxon>Dothideomycetes</taxon>
        <taxon>Dothideomycetidae</taxon>
        <taxon>Myriangiales</taxon>
        <taxon>Myriangiaceae</taxon>
        <taxon>Myriangium</taxon>
    </lineage>
</organism>
<feature type="domain" description="Alcohol dehydrogenase-like N-terminal" evidence="6">
    <location>
        <begin position="2"/>
        <end position="120"/>
    </location>
</feature>
<proteinExistence type="predicted"/>
<protein>
    <submittedName>
        <fullName evidence="7">NAD(P)-binding protein</fullName>
    </submittedName>
</protein>
<dbReference type="Pfam" id="PF00107">
    <property type="entry name" value="ADH_zinc_N"/>
    <property type="match status" value="1"/>
</dbReference>
<dbReference type="GO" id="GO:0008270">
    <property type="term" value="F:zinc ion binding"/>
    <property type="evidence" value="ECO:0007669"/>
    <property type="project" value="TreeGrafter"/>
</dbReference>
<dbReference type="Gene3D" id="3.90.180.10">
    <property type="entry name" value="Medium-chain alcohol dehydrogenases, catalytic domain"/>
    <property type="match status" value="1"/>
</dbReference>
<keyword evidence="4" id="KW-0520">NAD</keyword>
<dbReference type="CDD" id="cd08278">
    <property type="entry name" value="benzyl_alcohol_DH"/>
    <property type="match status" value="1"/>
</dbReference>
<dbReference type="PANTHER" id="PTHR43880">
    <property type="entry name" value="ALCOHOL DEHYDROGENASE"/>
    <property type="match status" value="1"/>
</dbReference>
<dbReference type="InterPro" id="IPR011032">
    <property type="entry name" value="GroES-like_sf"/>
</dbReference>
<dbReference type="PANTHER" id="PTHR43880:SF12">
    <property type="entry name" value="ALCOHOL DEHYDROGENASE CLASS-3"/>
    <property type="match status" value="1"/>
</dbReference>
<gene>
    <name evidence="7" type="ORF">K461DRAFT_220082</name>
</gene>
<keyword evidence="8" id="KW-1185">Reference proteome</keyword>
<dbReference type="GO" id="GO:0051903">
    <property type="term" value="F:S-(hydroxymethyl)glutathione dehydrogenase [NAD(P)+] activity"/>
    <property type="evidence" value="ECO:0007669"/>
    <property type="project" value="TreeGrafter"/>
</dbReference>
<evidence type="ECO:0000256" key="2">
    <source>
        <dbReference type="ARBA" id="ARBA00022723"/>
    </source>
</evidence>
<sequence>SSGICHTDVFIGSAPSTAGYPMGNYPKVYGHEGSAIVKHIGSAVKSVKPGDSVLLSYTSCGSCGSCNASQNSYCGSFFDLNFGGHHTFVDADGKPVYGSFFGQSSFASYSVVRESSIVNVTSLVSNEEDLALFAPLGCGIQTGAGTVINAARPTKSDIVLVTGLGGVGLSAIMGAAISGARMIVGVDRVDSRLELAQDLGATHVINSNRLEGKTLVEAIQELCDGDGPHYIIETTGAPPIITASLDAVRRRGTVIQVGSAPPDFQLPIQPMTFMATGKTYRGAIEGEADPRDFVPKMIGWYREGRFPLDKLVKFMKAEDFQKGLKEMHDGTTIKPVLLWS</sequence>
<keyword evidence="3" id="KW-0862">Zinc</keyword>
<reference evidence="7" key="1">
    <citation type="journal article" date="2020" name="Stud. Mycol.">
        <title>101 Dothideomycetes genomes: a test case for predicting lifestyles and emergence of pathogens.</title>
        <authorList>
            <person name="Haridas S."/>
            <person name="Albert R."/>
            <person name="Binder M."/>
            <person name="Bloem J."/>
            <person name="Labutti K."/>
            <person name="Salamov A."/>
            <person name="Andreopoulos B."/>
            <person name="Baker S."/>
            <person name="Barry K."/>
            <person name="Bills G."/>
            <person name="Bluhm B."/>
            <person name="Cannon C."/>
            <person name="Castanera R."/>
            <person name="Culley D."/>
            <person name="Daum C."/>
            <person name="Ezra D."/>
            <person name="Gonzalez J."/>
            <person name="Henrissat B."/>
            <person name="Kuo A."/>
            <person name="Liang C."/>
            <person name="Lipzen A."/>
            <person name="Lutzoni F."/>
            <person name="Magnuson J."/>
            <person name="Mondo S."/>
            <person name="Nolan M."/>
            <person name="Ohm R."/>
            <person name="Pangilinan J."/>
            <person name="Park H.-J."/>
            <person name="Ramirez L."/>
            <person name="Alfaro M."/>
            <person name="Sun H."/>
            <person name="Tritt A."/>
            <person name="Yoshinaga Y."/>
            <person name="Zwiers L.-H."/>
            <person name="Turgeon B."/>
            <person name="Goodwin S."/>
            <person name="Spatafora J."/>
            <person name="Crous P."/>
            <person name="Grigoriev I."/>
        </authorList>
    </citation>
    <scope>NUCLEOTIDE SEQUENCE</scope>
    <source>
        <strain evidence="7">CBS 260.36</strain>
    </source>
</reference>
<dbReference type="SUPFAM" id="SSF51735">
    <property type="entry name" value="NAD(P)-binding Rossmann-fold domains"/>
    <property type="match status" value="1"/>
</dbReference>
<dbReference type="GO" id="GO:0046294">
    <property type="term" value="P:formaldehyde catabolic process"/>
    <property type="evidence" value="ECO:0007669"/>
    <property type="project" value="TreeGrafter"/>
</dbReference>
<dbReference type="SUPFAM" id="SSF50129">
    <property type="entry name" value="GroES-like"/>
    <property type="match status" value="1"/>
</dbReference>
<evidence type="ECO:0000259" key="6">
    <source>
        <dbReference type="Pfam" id="PF08240"/>
    </source>
</evidence>
<feature type="non-terminal residue" evidence="7">
    <location>
        <position position="1"/>
    </location>
</feature>